<dbReference type="KEGG" id="mha:HF1_02990"/>
<name>E8ZGN6_MYCHL</name>
<reference evidence="1 2" key="1">
    <citation type="journal article" date="2011" name="J. Bacteriol.">
        <title>Complete genome sequence of Mycoplasma haemofelis, a hemotropic mycoplasma.</title>
        <authorList>
            <person name="Barker E.N."/>
            <person name="Helps C.R."/>
            <person name="Peters I.R."/>
            <person name="Darby A.C."/>
            <person name="Radford A.D."/>
            <person name="Tasker S."/>
        </authorList>
    </citation>
    <scope>NUCLEOTIDE SEQUENCE [LARGE SCALE GENOMIC DNA]</scope>
    <source>
        <strain evidence="1 2">Langford 1</strain>
    </source>
</reference>
<sequence>MTPSKGAIALLSVGGAGATGAGIYVYEPFKSGETIRRLIDKQELFTLLEGSDSKWESAWTNYKAKNKDKKKGEDSWRLSNWVGDSTVLGNSFKEECSKRLSLRVRSSEDSSFLEFQNLCTRKTTVNDKLTKEGYEFLGMEDTNKTTWESNFQAYKQASTKDKVEGIEIASGEVHTTADHLTKFKTACQAAISKAIDEVSYANTKRWCSKLKNA</sequence>
<proteinExistence type="predicted"/>
<dbReference type="EMBL" id="FR773153">
    <property type="protein sequence ID" value="CBY92307.1"/>
    <property type="molecule type" value="Genomic_DNA"/>
</dbReference>
<evidence type="ECO:0000313" key="2">
    <source>
        <dbReference type="Proteomes" id="UP000008637"/>
    </source>
</evidence>
<gene>
    <name evidence="1" type="ordered locus">HF1_02990</name>
</gene>
<protein>
    <submittedName>
        <fullName evidence="1">Uncharacterized protein</fullName>
    </submittedName>
</protein>
<organism evidence="1 2">
    <name type="scientific">Mycoplasma haemofelis (strain Langford 1)</name>
    <name type="common">Haemobartonella felis</name>
    <dbReference type="NCBI Taxonomy" id="941640"/>
    <lineage>
        <taxon>Bacteria</taxon>
        <taxon>Bacillati</taxon>
        <taxon>Mycoplasmatota</taxon>
        <taxon>Mollicutes</taxon>
        <taxon>Mycoplasmataceae</taxon>
        <taxon>Mycoplasma</taxon>
    </lineage>
</organism>
<dbReference type="Proteomes" id="UP000008637">
    <property type="component" value="Chromosome"/>
</dbReference>
<dbReference type="AlphaFoldDB" id="E8ZGN6"/>
<accession>E8ZGN6</accession>
<keyword evidence="2" id="KW-1185">Reference proteome</keyword>
<evidence type="ECO:0000313" key="1">
    <source>
        <dbReference type="EMBL" id="CBY92307.1"/>
    </source>
</evidence>
<dbReference type="HOGENOM" id="CLU_098620_1_0_14"/>